<evidence type="ECO:0000256" key="2">
    <source>
        <dbReference type="SAM" id="Phobius"/>
    </source>
</evidence>
<reference evidence="3 4" key="1">
    <citation type="submission" date="2014-04" db="EMBL/GenBank/DDBJ databases">
        <authorList>
            <consortium name="DOE Joint Genome Institute"/>
            <person name="Kuo A."/>
            <person name="Tarkka M."/>
            <person name="Buscot F."/>
            <person name="Kohler A."/>
            <person name="Nagy L.G."/>
            <person name="Floudas D."/>
            <person name="Copeland A."/>
            <person name="Barry K.W."/>
            <person name="Cichocki N."/>
            <person name="Veneault-Fourrey C."/>
            <person name="LaButti K."/>
            <person name="Lindquist E.A."/>
            <person name="Lipzen A."/>
            <person name="Lundell T."/>
            <person name="Morin E."/>
            <person name="Murat C."/>
            <person name="Sun H."/>
            <person name="Tunlid A."/>
            <person name="Henrissat B."/>
            <person name="Grigoriev I.V."/>
            <person name="Hibbett D.S."/>
            <person name="Martin F."/>
            <person name="Nordberg H.P."/>
            <person name="Cantor M.N."/>
            <person name="Hua S.X."/>
        </authorList>
    </citation>
    <scope>NUCLEOTIDE SEQUENCE [LARGE SCALE GENOMIC DNA]</scope>
    <source>
        <strain evidence="3 4">F 1598</strain>
    </source>
</reference>
<reference evidence="4" key="2">
    <citation type="submission" date="2015-01" db="EMBL/GenBank/DDBJ databases">
        <title>Evolutionary Origins and Diversification of the Mycorrhizal Mutualists.</title>
        <authorList>
            <consortium name="DOE Joint Genome Institute"/>
            <consortium name="Mycorrhizal Genomics Consortium"/>
            <person name="Kohler A."/>
            <person name="Kuo A."/>
            <person name="Nagy L.G."/>
            <person name="Floudas D."/>
            <person name="Copeland A."/>
            <person name="Barry K.W."/>
            <person name="Cichocki N."/>
            <person name="Veneault-Fourrey C."/>
            <person name="LaButti K."/>
            <person name="Lindquist E.A."/>
            <person name="Lipzen A."/>
            <person name="Lundell T."/>
            <person name="Morin E."/>
            <person name="Murat C."/>
            <person name="Riley R."/>
            <person name="Ohm R."/>
            <person name="Sun H."/>
            <person name="Tunlid A."/>
            <person name="Henrissat B."/>
            <person name="Grigoriev I.V."/>
            <person name="Hibbett D.S."/>
            <person name="Martin F."/>
        </authorList>
    </citation>
    <scope>NUCLEOTIDE SEQUENCE [LARGE SCALE GENOMIC DNA]</scope>
    <source>
        <strain evidence="4">F 1598</strain>
    </source>
</reference>
<dbReference type="InParanoid" id="A0A0C3FNX3"/>
<gene>
    <name evidence="3" type="ORF">PILCRDRAFT_9326</name>
</gene>
<keyword evidence="2" id="KW-0812">Transmembrane</keyword>
<dbReference type="EMBL" id="KN833002">
    <property type="protein sequence ID" value="KIM80911.1"/>
    <property type="molecule type" value="Genomic_DNA"/>
</dbReference>
<dbReference type="Proteomes" id="UP000054166">
    <property type="component" value="Unassembled WGS sequence"/>
</dbReference>
<dbReference type="AlphaFoldDB" id="A0A0C3FNX3"/>
<keyword evidence="2" id="KW-1133">Transmembrane helix</keyword>
<evidence type="ECO:0000313" key="3">
    <source>
        <dbReference type="EMBL" id="KIM80911.1"/>
    </source>
</evidence>
<name>A0A0C3FNX3_PILCF</name>
<keyword evidence="4" id="KW-1185">Reference proteome</keyword>
<evidence type="ECO:0000313" key="4">
    <source>
        <dbReference type="Proteomes" id="UP000054166"/>
    </source>
</evidence>
<feature type="region of interest" description="Disordered" evidence="1">
    <location>
        <begin position="39"/>
        <end position="65"/>
    </location>
</feature>
<evidence type="ECO:0000256" key="1">
    <source>
        <dbReference type="SAM" id="MobiDB-lite"/>
    </source>
</evidence>
<organism evidence="3 4">
    <name type="scientific">Piloderma croceum (strain F 1598)</name>
    <dbReference type="NCBI Taxonomy" id="765440"/>
    <lineage>
        <taxon>Eukaryota</taxon>
        <taxon>Fungi</taxon>
        <taxon>Dikarya</taxon>
        <taxon>Basidiomycota</taxon>
        <taxon>Agaricomycotina</taxon>
        <taxon>Agaricomycetes</taxon>
        <taxon>Agaricomycetidae</taxon>
        <taxon>Atheliales</taxon>
        <taxon>Atheliaceae</taxon>
        <taxon>Piloderma</taxon>
    </lineage>
</organism>
<protein>
    <submittedName>
        <fullName evidence="3">Uncharacterized protein</fullName>
    </submittedName>
</protein>
<dbReference type="HOGENOM" id="CLU_2074036_0_0_1"/>
<sequence length="118" mass="12948">MASFTPTTIIAVISTTIFILAFLAIATLAYLKNRLPLIRYSPTPSSSRDSRSQPFYQYDPNPKYTPTPSQARMSLLVVSPSCPAMVPLHSDSKRGVQMMQVMITPPSPVKRTTTGNSV</sequence>
<accession>A0A0C3FNX3</accession>
<keyword evidence="2" id="KW-0472">Membrane</keyword>
<proteinExistence type="predicted"/>
<feature type="transmembrane region" description="Helical" evidence="2">
    <location>
        <begin position="6"/>
        <end position="31"/>
    </location>
</feature>